<keyword evidence="2" id="KW-0032">Aminotransferase</keyword>
<gene>
    <name evidence="2" type="ORF">RJ641_015529</name>
</gene>
<dbReference type="Gene3D" id="3.40.640.10">
    <property type="entry name" value="Type I PLP-dependent aspartate aminotransferase-like (Major domain)"/>
    <property type="match status" value="1"/>
</dbReference>
<keyword evidence="3" id="KW-1185">Reference proteome</keyword>
<dbReference type="Pfam" id="PF00155">
    <property type="entry name" value="Aminotran_1_2"/>
    <property type="match status" value="1"/>
</dbReference>
<dbReference type="InterPro" id="IPR015421">
    <property type="entry name" value="PyrdxlP-dep_Trfase_major"/>
</dbReference>
<evidence type="ECO:0000313" key="3">
    <source>
        <dbReference type="Proteomes" id="UP001370490"/>
    </source>
</evidence>
<dbReference type="CDD" id="cd00609">
    <property type="entry name" value="AAT_like"/>
    <property type="match status" value="1"/>
</dbReference>
<name>A0AAN8UQ57_9MAGN</name>
<reference evidence="2 3" key="1">
    <citation type="submission" date="2023-12" db="EMBL/GenBank/DDBJ databases">
        <title>A high-quality genome assembly for Dillenia turbinata (Dilleniales).</title>
        <authorList>
            <person name="Chanderbali A."/>
        </authorList>
    </citation>
    <scope>NUCLEOTIDE SEQUENCE [LARGE SCALE GENOMIC DNA]</scope>
    <source>
        <strain evidence="2">LSX21</strain>
        <tissue evidence="2">Leaf</tissue>
    </source>
</reference>
<dbReference type="GO" id="GO:0004838">
    <property type="term" value="F:L-tyrosine-2-oxoglutarate transaminase activity"/>
    <property type="evidence" value="ECO:0007669"/>
    <property type="project" value="TreeGrafter"/>
</dbReference>
<dbReference type="GO" id="GO:0006572">
    <property type="term" value="P:L-tyrosine catabolic process"/>
    <property type="evidence" value="ECO:0007669"/>
    <property type="project" value="TreeGrafter"/>
</dbReference>
<dbReference type="GO" id="GO:0030170">
    <property type="term" value="F:pyridoxal phosphate binding"/>
    <property type="evidence" value="ECO:0007669"/>
    <property type="project" value="InterPro"/>
</dbReference>
<accession>A0AAN8UQ57</accession>
<dbReference type="InterPro" id="IPR015424">
    <property type="entry name" value="PyrdxlP-dep_Trfase"/>
</dbReference>
<protein>
    <submittedName>
        <fullName evidence="2">Aminotransferase, class I/classII</fullName>
    </submittedName>
</protein>
<evidence type="ECO:0000313" key="2">
    <source>
        <dbReference type="EMBL" id="KAK6919625.1"/>
    </source>
</evidence>
<comment type="caution">
    <text evidence="2">The sequence shown here is derived from an EMBL/GenBank/DDBJ whole genome shotgun (WGS) entry which is preliminary data.</text>
</comment>
<organism evidence="2 3">
    <name type="scientific">Dillenia turbinata</name>
    <dbReference type="NCBI Taxonomy" id="194707"/>
    <lineage>
        <taxon>Eukaryota</taxon>
        <taxon>Viridiplantae</taxon>
        <taxon>Streptophyta</taxon>
        <taxon>Embryophyta</taxon>
        <taxon>Tracheophyta</taxon>
        <taxon>Spermatophyta</taxon>
        <taxon>Magnoliopsida</taxon>
        <taxon>eudicotyledons</taxon>
        <taxon>Gunneridae</taxon>
        <taxon>Pentapetalae</taxon>
        <taxon>Dilleniales</taxon>
        <taxon>Dilleniaceae</taxon>
        <taxon>Dillenia</taxon>
    </lineage>
</organism>
<dbReference type="SUPFAM" id="SSF53383">
    <property type="entry name" value="PLP-dependent transferases"/>
    <property type="match status" value="1"/>
</dbReference>
<evidence type="ECO:0000259" key="1">
    <source>
        <dbReference type="Pfam" id="PF00155"/>
    </source>
</evidence>
<dbReference type="AlphaFoldDB" id="A0AAN8UQ57"/>
<dbReference type="EMBL" id="JBAMMX010000021">
    <property type="protein sequence ID" value="KAK6919625.1"/>
    <property type="molecule type" value="Genomic_DNA"/>
</dbReference>
<proteinExistence type="predicted"/>
<dbReference type="PANTHER" id="PTHR45744">
    <property type="entry name" value="TYROSINE AMINOTRANSFERASE"/>
    <property type="match status" value="1"/>
</dbReference>
<dbReference type="InterPro" id="IPR004839">
    <property type="entry name" value="Aminotransferase_I/II_large"/>
</dbReference>
<feature type="domain" description="Aminotransferase class I/classII large" evidence="1">
    <location>
        <begin position="7"/>
        <end position="156"/>
    </location>
</feature>
<sequence>MFSVLDDVYMTIGCIQAMEIMLAVLSSPSANVLLSRVGYPYDEAWAALEHLEVCHFDLLPEKGWEIDLDSVEALSDENTVAMLIISPGNPCGCVYSYEHLEKVAKLAKKLGIIVIADEVYDHLTFGNKPFVPVGLFGMIVPVVAVGSISKRWIVPG</sequence>
<dbReference type="PANTHER" id="PTHR45744:SF11">
    <property type="entry name" value="TYROSINE AMINOTRANSFERASE"/>
    <property type="match status" value="1"/>
</dbReference>
<dbReference type="Proteomes" id="UP001370490">
    <property type="component" value="Unassembled WGS sequence"/>
</dbReference>
<keyword evidence="2" id="KW-0808">Transferase</keyword>